<dbReference type="Proteomes" id="UP001596356">
    <property type="component" value="Unassembled WGS sequence"/>
</dbReference>
<gene>
    <name evidence="1" type="ORF">ACFQBT_14865</name>
</gene>
<keyword evidence="2" id="KW-1185">Reference proteome</keyword>
<accession>A0ABW2AVF1</accession>
<evidence type="ECO:0000313" key="1">
    <source>
        <dbReference type="EMBL" id="MFC6715014.1"/>
    </source>
</evidence>
<dbReference type="EMBL" id="JBHSWJ010000002">
    <property type="protein sequence ID" value="MFC6715014.1"/>
    <property type="molecule type" value="Genomic_DNA"/>
</dbReference>
<protein>
    <submittedName>
        <fullName evidence="1">Uncharacterized protein</fullName>
    </submittedName>
</protein>
<name>A0ABW2AVF1_9MICO</name>
<dbReference type="RefSeq" id="WP_377823811.1">
    <property type="nucleotide sequence ID" value="NZ_JBHSWJ010000002.1"/>
</dbReference>
<comment type="caution">
    <text evidence="1">The sequence shown here is derived from an EMBL/GenBank/DDBJ whole genome shotgun (WGS) entry which is preliminary data.</text>
</comment>
<proteinExistence type="predicted"/>
<sequence length="89" mass="9353">MTSWDTILEAVAVGSAGPSGPARHALQECWDRTRVSDHAERCVLAHFLADQQADPAAELEWDARALAEHGQVAETAFTAIGIPAAGSTA</sequence>
<reference evidence="2" key="1">
    <citation type="journal article" date="2019" name="Int. J. Syst. Evol. Microbiol.">
        <title>The Global Catalogue of Microorganisms (GCM) 10K type strain sequencing project: providing services to taxonomists for standard genome sequencing and annotation.</title>
        <authorList>
            <consortium name="The Broad Institute Genomics Platform"/>
            <consortium name="The Broad Institute Genome Sequencing Center for Infectious Disease"/>
            <person name="Wu L."/>
            <person name="Ma J."/>
        </authorList>
    </citation>
    <scope>NUCLEOTIDE SEQUENCE [LARGE SCALE GENOMIC DNA]</scope>
    <source>
        <strain evidence="2">NBRC 106593</strain>
    </source>
</reference>
<evidence type="ECO:0000313" key="2">
    <source>
        <dbReference type="Proteomes" id="UP001596356"/>
    </source>
</evidence>
<organism evidence="1 2">
    <name type="scientific">Branchiibius cervicis</name>
    <dbReference type="NCBI Taxonomy" id="908252"/>
    <lineage>
        <taxon>Bacteria</taxon>
        <taxon>Bacillati</taxon>
        <taxon>Actinomycetota</taxon>
        <taxon>Actinomycetes</taxon>
        <taxon>Micrococcales</taxon>
        <taxon>Dermacoccaceae</taxon>
        <taxon>Branchiibius</taxon>
    </lineage>
</organism>